<dbReference type="PROSITE" id="PS50043">
    <property type="entry name" value="HTH_LUXR_2"/>
    <property type="match status" value="1"/>
</dbReference>
<reference evidence="7 8" key="1">
    <citation type="submission" date="2023-07" db="EMBL/GenBank/DDBJ databases">
        <title>The novel representative of Negativicutes class, Anaeroselena agilis gen. nov. sp. nov.</title>
        <authorList>
            <person name="Prokofeva M.I."/>
            <person name="Elcheninov A.G."/>
            <person name="Klyukina A."/>
            <person name="Kublanov I.V."/>
            <person name="Frolov E.N."/>
            <person name="Podosokorskaya O.A."/>
        </authorList>
    </citation>
    <scope>NUCLEOTIDE SEQUENCE [LARGE SCALE GENOMIC DNA]</scope>
    <source>
        <strain evidence="7 8">4137-cl</strain>
    </source>
</reference>
<dbReference type="InterPro" id="IPR039420">
    <property type="entry name" value="WalR-like"/>
</dbReference>
<evidence type="ECO:0000256" key="2">
    <source>
        <dbReference type="ARBA" id="ARBA00023125"/>
    </source>
</evidence>
<dbReference type="GO" id="GO:0003677">
    <property type="term" value="F:DNA binding"/>
    <property type="evidence" value="ECO:0007669"/>
    <property type="project" value="UniProtKB-KW"/>
</dbReference>
<name>A0ABU3NSV1_9FIRM</name>
<dbReference type="InterPro" id="IPR036388">
    <property type="entry name" value="WH-like_DNA-bd_sf"/>
</dbReference>
<gene>
    <name evidence="7" type="ORF">Q4T40_01305</name>
</gene>
<dbReference type="Gene3D" id="3.40.50.2300">
    <property type="match status" value="1"/>
</dbReference>
<keyword evidence="2 7" id="KW-0238">DNA-binding</keyword>
<evidence type="ECO:0000313" key="7">
    <source>
        <dbReference type="EMBL" id="MDT8899887.1"/>
    </source>
</evidence>
<dbReference type="CDD" id="cd06170">
    <property type="entry name" value="LuxR_C_like"/>
    <property type="match status" value="1"/>
</dbReference>
<keyword evidence="1" id="KW-0805">Transcription regulation</keyword>
<dbReference type="Pfam" id="PF00072">
    <property type="entry name" value="Response_reg"/>
    <property type="match status" value="1"/>
</dbReference>
<feature type="modified residue" description="4-aspartylphosphate" evidence="4">
    <location>
        <position position="58"/>
    </location>
</feature>
<dbReference type="PRINTS" id="PR00038">
    <property type="entry name" value="HTHLUXR"/>
</dbReference>
<feature type="domain" description="Response regulatory" evidence="6">
    <location>
        <begin position="9"/>
        <end position="124"/>
    </location>
</feature>
<dbReference type="Gene3D" id="1.10.10.10">
    <property type="entry name" value="Winged helix-like DNA-binding domain superfamily/Winged helix DNA-binding domain"/>
    <property type="match status" value="1"/>
</dbReference>
<comment type="caution">
    <text evidence="7">The sequence shown here is derived from an EMBL/GenBank/DDBJ whole genome shotgun (WGS) entry which is preliminary data.</text>
</comment>
<dbReference type="InterPro" id="IPR001789">
    <property type="entry name" value="Sig_transdc_resp-reg_receiver"/>
</dbReference>
<keyword evidence="8" id="KW-1185">Reference proteome</keyword>
<dbReference type="PROSITE" id="PS00622">
    <property type="entry name" value="HTH_LUXR_1"/>
    <property type="match status" value="1"/>
</dbReference>
<dbReference type="Pfam" id="PF00196">
    <property type="entry name" value="GerE"/>
    <property type="match status" value="1"/>
</dbReference>
<keyword evidence="3" id="KW-0804">Transcription</keyword>
<evidence type="ECO:0000256" key="1">
    <source>
        <dbReference type="ARBA" id="ARBA00023015"/>
    </source>
</evidence>
<feature type="domain" description="HTH luxR-type" evidence="5">
    <location>
        <begin position="154"/>
        <end position="219"/>
    </location>
</feature>
<keyword evidence="4" id="KW-0597">Phosphoprotein</keyword>
<sequence>MNGDETTPRILIVDDDENYLASIRRVLHGQCEILTTKDPLQALKIIEHQGPFAVVISDYRMPVMNGIELFSRILTIDKQVQRILLTGYPELQMAIDAVNHGKITAFLTKPTPSVSLRSVVLEAAQNYKDSLQSSGQRQDFPEAADKQPVSDQSDVKLFAPLTVKEKEVLTLVAKGYSNAEISTNMTITVGTVKTHINNLFWKMDVNSRTKMIAKAIELGLIKT</sequence>
<dbReference type="Proteomes" id="UP001254848">
    <property type="component" value="Unassembled WGS sequence"/>
</dbReference>
<evidence type="ECO:0000259" key="6">
    <source>
        <dbReference type="PROSITE" id="PS50110"/>
    </source>
</evidence>
<dbReference type="SUPFAM" id="SSF52172">
    <property type="entry name" value="CheY-like"/>
    <property type="match status" value="1"/>
</dbReference>
<dbReference type="PROSITE" id="PS50110">
    <property type="entry name" value="RESPONSE_REGULATORY"/>
    <property type="match status" value="1"/>
</dbReference>
<evidence type="ECO:0000313" key="8">
    <source>
        <dbReference type="Proteomes" id="UP001254848"/>
    </source>
</evidence>
<dbReference type="InterPro" id="IPR011006">
    <property type="entry name" value="CheY-like_superfamily"/>
</dbReference>
<evidence type="ECO:0000256" key="4">
    <source>
        <dbReference type="PROSITE-ProRule" id="PRU00169"/>
    </source>
</evidence>
<dbReference type="SMART" id="SM00421">
    <property type="entry name" value="HTH_LUXR"/>
    <property type="match status" value="1"/>
</dbReference>
<dbReference type="PANTHER" id="PTHR43214">
    <property type="entry name" value="TWO-COMPONENT RESPONSE REGULATOR"/>
    <property type="match status" value="1"/>
</dbReference>
<accession>A0ABU3NSV1</accession>
<dbReference type="InterPro" id="IPR000792">
    <property type="entry name" value="Tscrpt_reg_LuxR_C"/>
</dbReference>
<proteinExistence type="predicted"/>
<organism evidence="7 8">
    <name type="scientific">Anaeroselena agilis</name>
    <dbReference type="NCBI Taxonomy" id="3063788"/>
    <lineage>
        <taxon>Bacteria</taxon>
        <taxon>Bacillati</taxon>
        <taxon>Bacillota</taxon>
        <taxon>Negativicutes</taxon>
        <taxon>Acetonemataceae</taxon>
        <taxon>Anaeroselena</taxon>
    </lineage>
</organism>
<evidence type="ECO:0000256" key="3">
    <source>
        <dbReference type="ARBA" id="ARBA00023163"/>
    </source>
</evidence>
<evidence type="ECO:0000259" key="5">
    <source>
        <dbReference type="PROSITE" id="PS50043"/>
    </source>
</evidence>
<dbReference type="SMART" id="SM00448">
    <property type="entry name" value="REC"/>
    <property type="match status" value="1"/>
</dbReference>
<dbReference type="EMBL" id="JAUOZS010000001">
    <property type="protein sequence ID" value="MDT8899887.1"/>
    <property type="molecule type" value="Genomic_DNA"/>
</dbReference>
<dbReference type="RefSeq" id="WP_413778453.1">
    <property type="nucleotide sequence ID" value="NZ_JAUOZS010000001.1"/>
</dbReference>
<protein>
    <submittedName>
        <fullName evidence="7">DNA-binding response regulator</fullName>
    </submittedName>
</protein>